<evidence type="ECO:0000313" key="2">
    <source>
        <dbReference type="EMBL" id="MPM39833.1"/>
    </source>
</evidence>
<name>A0A644ZM97_9ZZZZ</name>
<evidence type="ECO:0000259" key="1">
    <source>
        <dbReference type="Pfam" id="PF00198"/>
    </source>
</evidence>
<sequence length="286" mass="32911">MNHVKRNKKDRFDGKYIDLEAFHRFIPYLLNKRCHAEAFLREEFDVTEVLRYICFKNAGGQKNVTLFNIFVAAIVYTFSKRPHLNRFICGKRYYQREVIDVGFVAKKSFTDDSEEALVRIPFEPFSTLDSIIAKMQPDIQQARSEKVDNANSIINALVNFPRPILSLIVTFLRILNFYGKMPRSLTVGDPNFASVFISNMGSIKASAPYHHLNEWGTNSIFITIGEIKKKAVCDSEGNLTVRDIVEFGITIDERIADGFYYSKSIKILEEALLNPGQLETDYREDH</sequence>
<protein>
    <recommendedName>
        <fullName evidence="1">2-oxoacid dehydrogenase acyltransferase catalytic domain-containing protein</fullName>
    </recommendedName>
</protein>
<proteinExistence type="predicted"/>
<dbReference type="Gene3D" id="3.30.559.10">
    <property type="entry name" value="Chloramphenicol acetyltransferase-like domain"/>
    <property type="match status" value="1"/>
</dbReference>
<dbReference type="Pfam" id="PF00198">
    <property type="entry name" value="2-oxoacid_dh"/>
    <property type="match status" value="1"/>
</dbReference>
<accession>A0A644ZM97</accession>
<dbReference type="InterPro" id="IPR001078">
    <property type="entry name" value="2-oxoacid_DH_actylTfrase"/>
</dbReference>
<organism evidence="2">
    <name type="scientific">bioreactor metagenome</name>
    <dbReference type="NCBI Taxonomy" id="1076179"/>
    <lineage>
        <taxon>unclassified sequences</taxon>
        <taxon>metagenomes</taxon>
        <taxon>ecological metagenomes</taxon>
    </lineage>
</organism>
<dbReference type="EMBL" id="VSSQ01008784">
    <property type="protein sequence ID" value="MPM39833.1"/>
    <property type="molecule type" value="Genomic_DNA"/>
</dbReference>
<reference evidence="2" key="1">
    <citation type="submission" date="2019-08" db="EMBL/GenBank/DDBJ databases">
        <authorList>
            <person name="Kucharzyk K."/>
            <person name="Murdoch R.W."/>
            <person name="Higgins S."/>
            <person name="Loffler F."/>
        </authorList>
    </citation>
    <scope>NUCLEOTIDE SEQUENCE</scope>
</reference>
<dbReference type="GO" id="GO:0016746">
    <property type="term" value="F:acyltransferase activity"/>
    <property type="evidence" value="ECO:0007669"/>
    <property type="project" value="InterPro"/>
</dbReference>
<gene>
    <name evidence="2" type="ORF">SDC9_86469</name>
</gene>
<comment type="caution">
    <text evidence="2">The sequence shown here is derived from an EMBL/GenBank/DDBJ whole genome shotgun (WGS) entry which is preliminary data.</text>
</comment>
<feature type="domain" description="2-oxoacid dehydrogenase acyltransferase catalytic" evidence="1">
    <location>
        <begin position="192"/>
        <end position="278"/>
    </location>
</feature>
<dbReference type="SUPFAM" id="SSF52777">
    <property type="entry name" value="CoA-dependent acyltransferases"/>
    <property type="match status" value="1"/>
</dbReference>
<dbReference type="AlphaFoldDB" id="A0A644ZM97"/>
<dbReference type="InterPro" id="IPR023213">
    <property type="entry name" value="CAT-like_dom_sf"/>
</dbReference>